<reference evidence="1" key="1">
    <citation type="submission" date="2022-08" db="EMBL/GenBank/DDBJ databases">
        <title>Draft genome sequencing of Roseisolibacter agri AW1220.</title>
        <authorList>
            <person name="Tobiishi Y."/>
            <person name="Tonouchi A."/>
        </authorList>
    </citation>
    <scope>NUCLEOTIDE SEQUENCE</scope>
    <source>
        <strain evidence="1">AW1220</strain>
    </source>
</reference>
<proteinExistence type="predicted"/>
<keyword evidence="2" id="KW-1185">Reference proteome</keyword>
<accession>A0AA37Q2P8</accession>
<comment type="caution">
    <text evidence="1">The sequence shown here is derived from an EMBL/GenBank/DDBJ whole genome shotgun (WGS) entry which is preliminary data.</text>
</comment>
<name>A0AA37Q2P8_9BACT</name>
<dbReference type="RefSeq" id="WP_284349945.1">
    <property type="nucleotide sequence ID" value="NZ_BRXS01000003.1"/>
</dbReference>
<dbReference type="EMBL" id="BRXS01000003">
    <property type="protein sequence ID" value="GLC25489.1"/>
    <property type="molecule type" value="Genomic_DNA"/>
</dbReference>
<protein>
    <submittedName>
        <fullName evidence="1">Uncharacterized protein</fullName>
    </submittedName>
</protein>
<evidence type="ECO:0000313" key="2">
    <source>
        <dbReference type="Proteomes" id="UP001161325"/>
    </source>
</evidence>
<dbReference type="AlphaFoldDB" id="A0AA37Q2P8"/>
<dbReference type="Proteomes" id="UP001161325">
    <property type="component" value="Unassembled WGS sequence"/>
</dbReference>
<evidence type="ECO:0000313" key="1">
    <source>
        <dbReference type="EMBL" id="GLC25489.1"/>
    </source>
</evidence>
<gene>
    <name evidence="1" type="ORF">rosag_20020</name>
</gene>
<organism evidence="1 2">
    <name type="scientific">Roseisolibacter agri</name>
    <dbReference type="NCBI Taxonomy" id="2014610"/>
    <lineage>
        <taxon>Bacteria</taxon>
        <taxon>Pseudomonadati</taxon>
        <taxon>Gemmatimonadota</taxon>
        <taxon>Gemmatimonadia</taxon>
        <taxon>Gemmatimonadales</taxon>
        <taxon>Gemmatimonadaceae</taxon>
        <taxon>Roseisolibacter</taxon>
    </lineage>
</organism>
<sequence>MYDAPLGSALNPHVVRSRSVYLWATAGVFGLDVADERGAEALIDAVIEQVPSGDCFCFAIKRTEIYRYWHEDVDGRRIHYIAMLAARSGRVVRVEENGPAAANPWLPDLFGGIRDLFPSNSNGSGNGSAGNGKGGLDRLFEIIEKRILE</sequence>